<evidence type="ECO:0008006" key="3">
    <source>
        <dbReference type="Google" id="ProtNLM"/>
    </source>
</evidence>
<name>A0AAV5EBB0_ELECO</name>
<reference evidence="1" key="1">
    <citation type="journal article" date="2018" name="DNA Res.">
        <title>Multiple hybrid de novo genome assembly of finger millet, an orphan allotetraploid crop.</title>
        <authorList>
            <person name="Hatakeyama M."/>
            <person name="Aluri S."/>
            <person name="Balachadran M.T."/>
            <person name="Sivarajan S.R."/>
            <person name="Patrignani A."/>
            <person name="Gruter S."/>
            <person name="Poveda L."/>
            <person name="Shimizu-Inatsugi R."/>
            <person name="Baeten J."/>
            <person name="Francoijs K.J."/>
            <person name="Nataraja K.N."/>
            <person name="Reddy Y.A.N."/>
            <person name="Phadnis S."/>
            <person name="Ravikumar R.L."/>
            <person name="Schlapbach R."/>
            <person name="Sreeman S.M."/>
            <person name="Shimizu K.K."/>
        </authorList>
    </citation>
    <scope>NUCLEOTIDE SEQUENCE</scope>
</reference>
<dbReference type="PANTHER" id="PTHR33428">
    <property type="entry name" value="CHLOROPHYLLASE-2, CHLOROPLASTIC"/>
    <property type="match status" value="1"/>
</dbReference>
<comment type="caution">
    <text evidence="1">The sequence shown here is derived from an EMBL/GenBank/DDBJ whole genome shotgun (WGS) entry which is preliminary data.</text>
</comment>
<protein>
    <recommendedName>
        <fullName evidence="3">Chlorophyllase</fullName>
    </recommendedName>
</protein>
<gene>
    <name evidence="1" type="primary">gb08071</name>
    <name evidence="1" type="ORF">PR202_gb08071</name>
</gene>
<reference evidence="1" key="2">
    <citation type="submission" date="2021-12" db="EMBL/GenBank/DDBJ databases">
        <title>Resequencing data analysis of finger millet.</title>
        <authorList>
            <person name="Hatakeyama M."/>
            <person name="Aluri S."/>
            <person name="Balachadran M.T."/>
            <person name="Sivarajan S.R."/>
            <person name="Poveda L."/>
            <person name="Shimizu-Inatsugi R."/>
            <person name="Schlapbach R."/>
            <person name="Sreeman S.M."/>
            <person name="Shimizu K.K."/>
        </authorList>
    </citation>
    <scope>NUCLEOTIDE SEQUENCE</scope>
</reference>
<dbReference type="InterPro" id="IPR029058">
    <property type="entry name" value="AB_hydrolase_fold"/>
</dbReference>
<dbReference type="Proteomes" id="UP001054889">
    <property type="component" value="Unassembled WGS sequence"/>
</dbReference>
<dbReference type="AlphaFoldDB" id="A0AAV5EBB0"/>
<dbReference type="PANTHER" id="PTHR33428:SF2">
    <property type="entry name" value="CHLOROPHYLLASE-2"/>
    <property type="match status" value="1"/>
</dbReference>
<dbReference type="GO" id="GO:0047746">
    <property type="term" value="F:chlorophyllase activity"/>
    <property type="evidence" value="ECO:0007669"/>
    <property type="project" value="TreeGrafter"/>
</dbReference>
<evidence type="ECO:0000313" key="2">
    <source>
        <dbReference type="Proteomes" id="UP001054889"/>
    </source>
</evidence>
<dbReference type="SUPFAM" id="SSF53474">
    <property type="entry name" value="alpha/beta-Hydrolases"/>
    <property type="match status" value="1"/>
</dbReference>
<accession>A0AAV5EBB0</accession>
<dbReference type="Pfam" id="PF07224">
    <property type="entry name" value="Chlorophyllase"/>
    <property type="match status" value="1"/>
</dbReference>
<dbReference type="Gene3D" id="3.40.50.1820">
    <property type="entry name" value="alpha/beta hydrolase"/>
    <property type="match status" value="1"/>
</dbReference>
<keyword evidence="2" id="KW-1185">Reference proteome</keyword>
<sequence>MRGELLAFKDKARRAPFGHFATAVPGRSPSSHAAKTHTAPSEMNIAASAFSAAFLACYLLLHHIRTDPAAAMTSSVFEQGSHGVSLNRVAEARGCSPARNKDRYLPPKPLLVAAPREAGEYPVLVFLHGYLAVNTFYSQLLHHVASHGFVVIGPQLYTVSGPDTTAEIDAAASVIDWLATGLGSVLPPDVHADLTRVSVAGHSRGGKVAFTLALGHAANKFSPTTKLAALVAVDPVDGMGPGKQTPPPILTGRNASLHVPAPVMVIGTGLGELPNGPLIPPCAPKRVSHAAFYDECAGVRRCHLVARDYGHTDMMDDDTGGARGMLTRALCRSGGAREPMRRFVAGATVAFLKKWTGGDGAALDGIWACPETAPVVLSVLEFEDK</sequence>
<dbReference type="EMBL" id="BQKI01000075">
    <property type="protein sequence ID" value="GJN20669.1"/>
    <property type="molecule type" value="Genomic_DNA"/>
</dbReference>
<dbReference type="GO" id="GO:0015996">
    <property type="term" value="P:chlorophyll catabolic process"/>
    <property type="evidence" value="ECO:0007669"/>
    <property type="project" value="TreeGrafter"/>
</dbReference>
<proteinExistence type="predicted"/>
<dbReference type="InterPro" id="IPR017395">
    <property type="entry name" value="Chlorophyllase-like"/>
</dbReference>
<evidence type="ECO:0000313" key="1">
    <source>
        <dbReference type="EMBL" id="GJN20669.1"/>
    </source>
</evidence>
<organism evidence="1 2">
    <name type="scientific">Eleusine coracana subsp. coracana</name>
    <dbReference type="NCBI Taxonomy" id="191504"/>
    <lineage>
        <taxon>Eukaryota</taxon>
        <taxon>Viridiplantae</taxon>
        <taxon>Streptophyta</taxon>
        <taxon>Embryophyta</taxon>
        <taxon>Tracheophyta</taxon>
        <taxon>Spermatophyta</taxon>
        <taxon>Magnoliopsida</taxon>
        <taxon>Liliopsida</taxon>
        <taxon>Poales</taxon>
        <taxon>Poaceae</taxon>
        <taxon>PACMAD clade</taxon>
        <taxon>Chloridoideae</taxon>
        <taxon>Cynodonteae</taxon>
        <taxon>Eleusininae</taxon>
        <taxon>Eleusine</taxon>
    </lineage>
</organism>